<dbReference type="InterPro" id="IPR050638">
    <property type="entry name" value="AA-Vitamin_Transporters"/>
</dbReference>
<dbReference type="Pfam" id="PF00892">
    <property type="entry name" value="EamA"/>
    <property type="match status" value="2"/>
</dbReference>
<sequence length="300" mass="32712">MEKKHLALALFVTFVWGVNFPITKLGLDSMDPFVLTGVRFALAAFPLVFFIRRPSVHFGYVAAYGLIFGVGMWGAINYGIASGVAPGIASLIIQLSAFFTMFWGALLFRETLRPAQWVGAIVVLIGLIGIFLAQKGAHQVFGIALVVLSAIAWSIGNVIIKKSGVKEIFSFMVWASLFPPLPLLLGAWWIGGGQPFVMTWRNIDGVALFSLAFQVYLATHFSYWGWNSLMKLYPVSMVAPLSLMIPVFGILSSILLIGERVQPLEWASILVIIVGLAIGIYRRGSATVIMRAAPETASKA</sequence>
<feature type="transmembrane region" description="Helical" evidence="5">
    <location>
        <begin position="33"/>
        <end position="51"/>
    </location>
</feature>
<evidence type="ECO:0000256" key="4">
    <source>
        <dbReference type="ARBA" id="ARBA00023136"/>
    </source>
</evidence>
<dbReference type="STRING" id="1515439.SAMN06265784_106384"/>
<dbReference type="PANTHER" id="PTHR32322">
    <property type="entry name" value="INNER MEMBRANE TRANSPORTER"/>
    <property type="match status" value="1"/>
</dbReference>
<feature type="domain" description="EamA" evidence="6">
    <location>
        <begin position="141"/>
        <end position="278"/>
    </location>
</feature>
<dbReference type="InterPro" id="IPR000620">
    <property type="entry name" value="EamA_dom"/>
</dbReference>
<feature type="domain" description="EamA" evidence="6">
    <location>
        <begin position="6"/>
        <end position="131"/>
    </location>
</feature>
<dbReference type="Proteomes" id="UP000193228">
    <property type="component" value="Unassembled WGS sequence"/>
</dbReference>
<dbReference type="RefSeq" id="WP_085486479.1">
    <property type="nucleotide sequence ID" value="NZ_FXAT01000006.1"/>
</dbReference>
<protein>
    <submittedName>
        <fullName evidence="7">O-acetylserine/cysteine efflux transporter</fullName>
    </submittedName>
</protein>
<reference evidence="8" key="1">
    <citation type="submission" date="2017-04" db="EMBL/GenBank/DDBJ databases">
        <authorList>
            <person name="Varghese N."/>
            <person name="Submissions S."/>
        </authorList>
    </citation>
    <scope>NUCLEOTIDE SEQUENCE [LARGE SCALE GENOMIC DNA]</scope>
    <source>
        <strain evidence="8">LMG 29540</strain>
    </source>
</reference>
<gene>
    <name evidence="7" type="ORF">SAMN06265784_106384</name>
</gene>
<evidence type="ECO:0000256" key="2">
    <source>
        <dbReference type="ARBA" id="ARBA00022692"/>
    </source>
</evidence>
<dbReference type="GO" id="GO:0016020">
    <property type="term" value="C:membrane"/>
    <property type="evidence" value="ECO:0007669"/>
    <property type="project" value="UniProtKB-SubCell"/>
</dbReference>
<feature type="transmembrane region" description="Helical" evidence="5">
    <location>
        <begin position="238"/>
        <end position="258"/>
    </location>
</feature>
<dbReference type="SUPFAM" id="SSF103481">
    <property type="entry name" value="Multidrug resistance efflux transporter EmrE"/>
    <property type="match status" value="2"/>
</dbReference>
<evidence type="ECO:0000256" key="5">
    <source>
        <dbReference type="SAM" id="Phobius"/>
    </source>
</evidence>
<evidence type="ECO:0000313" key="8">
    <source>
        <dbReference type="Proteomes" id="UP000193228"/>
    </source>
</evidence>
<keyword evidence="8" id="KW-1185">Reference proteome</keyword>
<keyword evidence="2 5" id="KW-0812">Transmembrane</keyword>
<dbReference type="InterPro" id="IPR037185">
    <property type="entry name" value="EmrE-like"/>
</dbReference>
<feature type="transmembrane region" description="Helical" evidence="5">
    <location>
        <begin position="58"/>
        <end position="76"/>
    </location>
</feature>
<evidence type="ECO:0000256" key="1">
    <source>
        <dbReference type="ARBA" id="ARBA00004141"/>
    </source>
</evidence>
<accession>A0A1X7LKL3</accession>
<feature type="transmembrane region" description="Helical" evidence="5">
    <location>
        <begin position="115"/>
        <end position="134"/>
    </location>
</feature>
<organism evidence="7 8">
    <name type="scientific">Paraburkholderia susongensis</name>
    <dbReference type="NCBI Taxonomy" id="1515439"/>
    <lineage>
        <taxon>Bacteria</taxon>
        <taxon>Pseudomonadati</taxon>
        <taxon>Pseudomonadota</taxon>
        <taxon>Betaproteobacteria</taxon>
        <taxon>Burkholderiales</taxon>
        <taxon>Burkholderiaceae</taxon>
        <taxon>Paraburkholderia</taxon>
    </lineage>
</organism>
<evidence type="ECO:0000313" key="7">
    <source>
        <dbReference type="EMBL" id="SMG54428.1"/>
    </source>
</evidence>
<proteinExistence type="predicted"/>
<name>A0A1X7LKL3_9BURK</name>
<feature type="transmembrane region" description="Helical" evidence="5">
    <location>
        <begin position="264"/>
        <end position="281"/>
    </location>
</feature>
<feature type="transmembrane region" description="Helical" evidence="5">
    <location>
        <begin position="206"/>
        <end position="226"/>
    </location>
</feature>
<evidence type="ECO:0000256" key="3">
    <source>
        <dbReference type="ARBA" id="ARBA00022989"/>
    </source>
</evidence>
<dbReference type="OrthoDB" id="7158585at2"/>
<feature type="transmembrane region" description="Helical" evidence="5">
    <location>
        <begin position="171"/>
        <end position="191"/>
    </location>
</feature>
<comment type="subcellular location">
    <subcellularLocation>
        <location evidence="1">Membrane</location>
        <topology evidence="1">Multi-pass membrane protein</topology>
    </subcellularLocation>
</comment>
<feature type="transmembrane region" description="Helical" evidence="5">
    <location>
        <begin position="88"/>
        <end position="108"/>
    </location>
</feature>
<dbReference type="AlphaFoldDB" id="A0A1X7LKL3"/>
<keyword evidence="3 5" id="KW-1133">Transmembrane helix</keyword>
<feature type="transmembrane region" description="Helical" evidence="5">
    <location>
        <begin position="140"/>
        <end position="159"/>
    </location>
</feature>
<dbReference type="EMBL" id="FXAT01000006">
    <property type="protein sequence ID" value="SMG54428.1"/>
    <property type="molecule type" value="Genomic_DNA"/>
</dbReference>
<dbReference type="PANTHER" id="PTHR32322:SF9">
    <property type="entry name" value="AMINO-ACID METABOLITE EFFLUX PUMP-RELATED"/>
    <property type="match status" value="1"/>
</dbReference>
<keyword evidence="4 5" id="KW-0472">Membrane</keyword>
<evidence type="ECO:0000259" key="6">
    <source>
        <dbReference type="Pfam" id="PF00892"/>
    </source>
</evidence>